<evidence type="ECO:0000256" key="1">
    <source>
        <dbReference type="SAM" id="Coils"/>
    </source>
</evidence>
<dbReference type="STRING" id="930146.SAMN05192533_10683"/>
<organism evidence="2 3">
    <name type="scientific">Mesobacillus persicus</name>
    <dbReference type="NCBI Taxonomy" id="930146"/>
    <lineage>
        <taxon>Bacteria</taxon>
        <taxon>Bacillati</taxon>
        <taxon>Bacillota</taxon>
        <taxon>Bacilli</taxon>
        <taxon>Bacillales</taxon>
        <taxon>Bacillaceae</taxon>
        <taxon>Mesobacillus</taxon>
    </lineage>
</organism>
<dbReference type="RefSeq" id="WP_090744482.1">
    <property type="nucleotide sequence ID" value="NZ_FOBW01000006.1"/>
</dbReference>
<keyword evidence="1" id="KW-0175">Coiled coil</keyword>
<name>A0A1H8BLE6_9BACI</name>
<evidence type="ECO:0000313" key="2">
    <source>
        <dbReference type="EMBL" id="SEM83616.1"/>
    </source>
</evidence>
<protein>
    <submittedName>
        <fullName evidence="2">Uncharacterized protein</fullName>
    </submittedName>
</protein>
<dbReference type="EMBL" id="FOBW01000006">
    <property type="protein sequence ID" value="SEM83616.1"/>
    <property type="molecule type" value="Genomic_DNA"/>
</dbReference>
<dbReference type="OrthoDB" id="2927792at2"/>
<keyword evidence="3" id="KW-1185">Reference proteome</keyword>
<dbReference type="Proteomes" id="UP000198553">
    <property type="component" value="Unassembled WGS sequence"/>
</dbReference>
<dbReference type="AlphaFoldDB" id="A0A1H8BLE6"/>
<proteinExistence type="predicted"/>
<reference evidence="3" key="1">
    <citation type="submission" date="2016-10" db="EMBL/GenBank/DDBJ databases">
        <authorList>
            <person name="Varghese N."/>
            <person name="Submissions S."/>
        </authorList>
    </citation>
    <scope>NUCLEOTIDE SEQUENCE [LARGE SCALE GENOMIC DNA]</scope>
    <source>
        <strain evidence="3">B48,IBRC-M 10115,DSM 25386,CECT 8001</strain>
    </source>
</reference>
<evidence type="ECO:0000313" key="3">
    <source>
        <dbReference type="Proteomes" id="UP000198553"/>
    </source>
</evidence>
<gene>
    <name evidence="2" type="ORF">SAMN05192533_10683</name>
</gene>
<feature type="coiled-coil region" evidence="1">
    <location>
        <begin position="8"/>
        <end position="61"/>
    </location>
</feature>
<sequence length="88" mass="10264">MNTTGIEKEKIIMMLTELNNQLDELEVELHSSTEEVSKVWYDSQDERLSRCDQKLEKLEGDLIDMEQGTRGNRKSYPGKRVVKLELGY</sequence>
<accession>A0A1H8BLE6</accession>